<evidence type="ECO:0000256" key="6">
    <source>
        <dbReference type="PIRSR" id="PIRSR000185-3"/>
    </source>
</evidence>
<evidence type="ECO:0000256" key="2">
    <source>
        <dbReference type="ARBA" id="ARBA00023002"/>
    </source>
</evidence>
<dbReference type="RefSeq" id="WP_246438368.1">
    <property type="nucleotide sequence ID" value="NZ_JACHIG010000008.1"/>
</dbReference>
<dbReference type="AlphaFoldDB" id="A0A7W7YD80"/>
<protein>
    <recommendedName>
        <fullName evidence="3">Glutamate dehydrogenase</fullName>
    </recommendedName>
</protein>
<comment type="caution">
    <text evidence="9">The sequence shown here is derived from an EMBL/GenBank/DDBJ whole genome shotgun (WGS) entry which is preliminary data.</text>
</comment>
<feature type="active site" description="Proton donor" evidence="4">
    <location>
        <position position="109"/>
    </location>
</feature>
<dbReference type="Proteomes" id="UP000590740">
    <property type="component" value="Unassembled WGS sequence"/>
</dbReference>
<keyword evidence="5" id="KW-0547">Nucleotide-binding</keyword>
<keyword evidence="2 3" id="KW-0560">Oxidoreductase</keyword>
<dbReference type="InterPro" id="IPR006095">
    <property type="entry name" value="Glu/Leu/Phe/Val/Trp_DH"/>
</dbReference>
<dbReference type="InterPro" id="IPR006097">
    <property type="entry name" value="Glu/Leu/Phe/Val/Trp_DH_dimer"/>
</dbReference>
<dbReference type="CDD" id="cd01076">
    <property type="entry name" value="NAD_bind_1_Glu_DH"/>
    <property type="match status" value="1"/>
</dbReference>
<dbReference type="InterPro" id="IPR033524">
    <property type="entry name" value="Glu/Leu/Phe/Val_DH_AS"/>
</dbReference>
<feature type="binding site" evidence="5">
    <location>
        <position position="353"/>
    </location>
    <ligand>
        <name>substrate</name>
    </ligand>
</feature>
<dbReference type="SUPFAM" id="SSF53223">
    <property type="entry name" value="Aminoacid dehydrogenase-like, N-terminal domain"/>
    <property type="match status" value="1"/>
</dbReference>
<evidence type="ECO:0000256" key="7">
    <source>
        <dbReference type="RuleBase" id="RU004417"/>
    </source>
</evidence>
<dbReference type="InterPro" id="IPR033922">
    <property type="entry name" value="NAD_bind_Glu_DH"/>
</dbReference>
<dbReference type="PRINTS" id="PR00082">
    <property type="entry name" value="GLFDHDRGNASE"/>
</dbReference>
<dbReference type="SMART" id="SM00839">
    <property type="entry name" value="ELFV_dehydrog"/>
    <property type="match status" value="1"/>
</dbReference>
<dbReference type="Pfam" id="PF00208">
    <property type="entry name" value="ELFV_dehydrog"/>
    <property type="match status" value="1"/>
</dbReference>
<feature type="domain" description="Glutamate/phenylalanine/leucine/valine/L-tryptophan dehydrogenase C-terminal" evidence="8">
    <location>
        <begin position="186"/>
        <end position="417"/>
    </location>
</feature>
<dbReference type="PANTHER" id="PTHR11606:SF13">
    <property type="entry name" value="GLUTAMATE DEHYDROGENASE 1, MITOCHONDRIAL"/>
    <property type="match status" value="1"/>
</dbReference>
<feature type="binding site" evidence="5">
    <location>
        <position position="73"/>
    </location>
    <ligand>
        <name>substrate</name>
    </ligand>
</feature>
<feature type="binding site" evidence="5">
    <location>
        <position position="224"/>
    </location>
    <ligand>
        <name>NAD(+)</name>
        <dbReference type="ChEBI" id="CHEBI:57540"/>
    </ligand>
</feature>
<organism evidence="9 10">
    <name type="scientific">Prosthecobacter vanneervenii</name>
    <dbReference type="NCBI Taxonomy" id="48466"/>
    <lineage>
        <taxon>Bacteria</taxon>
        <taxon>Pseudomonadati</taxon>
        <taxon>Verrucomicrobiota</taxon>
        <taxon>Verrucomicrobiia</taxon>
        <taxon>Verrucomicrobiales</taxon>
        <taxon>Verrucomicrobiaceae</taxon>
        <taxon>Prosthecobacter</taxon>
    </lineage>
</organism>
<evidence type="ECO:0000259" key="8">
    <source>
        <dbReference type="SMART" id="SM00839"/>
    </source>
</evidence>
<dbReference type="PANTHER" id="PTHR11606">
    <property type="entry name" value="GLUTAMATE DEHYDROGENASE"/>
    <property type="match status" value="1"/>
</dbReference>
<evidence type="ECO:0000313" key="9">
    <source>
        <dbReference type="EMBL" id="MBB5034033.1"/>
    </source>
</evidence>
<sequence length="420" mass="45485">MIPQVYDSPIFRMACQQFDLVADFLEIPESARDRLKMPKRAVSVAMPVRRDDGSTTVFMGYRVQHHLTLGPTKGGVRFHPDVTLGEVGALAMWMSWKCALTGLPYGGAKGGVTCDPRALSIGELERVTRRYTQELIPFIGPQIDIPAPDMGTNEQTMAWMMDTYSLQSGHCVPAVVTGKPVSLGGSLGRKESTGRGVAYLISRAMDTLGINAQGATAVVQGYGNVGGVAAASLNRMGLKVIAVSDAFGGLYNPKGIDLAKLDEHVAKTKSIVGFDGAEAITNEQLLITPCDVLVPAAMERQITGDNAAKIQCRILAEGANGPTTPEADAIIAQRPEIFVIPDILCNAGGVVVSYFEWVQDLQSFFWDEGEVMSKLYRILEQAFVQTINFSRKRGVSMRFAALSLGIQRVHEAKQMRGLFP</sequence>
<dbReference type="Pfam" id="PF02812">
    <property type="entry name" value="ELFV_dehydrog_N"/>
    <property type="match status" value="1"/>
</dbReference>
<dbReference type="InterPro" id="IPR036291">
    <property type="entry name" value="NAD(P)-bd_dom_sf"/>
</dbReference>
<dbReference type="Gene3D" id="3.40.50.10860">
    <property type="entry name" value="Leucine Dehydrogenase, chain A, domain 1"/>
    <property type="match status" value="1"/>
</dbReference>
<keyword evidence="5" id="KW-0520">NAD</keyword>
<dbReference type="GO" id="GO:0006538">
    <property type="term" value="P:L-glutamate catabolic process"/>
    <property type="evidence" value="ECO:0007669"/>
    <property type="project" value="TreeGrafter"/>
</dbReference>
<proteinExistence type="inferred from homology"/>
<comment type="similarity">
    <text evidence="1 3 7">Belongs to the Glu/Leu/Phe/Val dehydrogenases family.</text>
</comment>
<dbReference type="InterPro" id="IPR046346">
    <property type="entry name" value="Aminoacid_DH-like_N_sf"/>
</dbReference>
<accession>A0A7W7YD80</accession>
<feature type="site" description="Important for catalysis" evidence="6">
    <location>
        <position position="149"/>
    </location>
</feature>
<feature type="binding site" evidence="5">
    <location>
        <position position="97"/>
    </location>
    <ligand>
        <name>substrate</name>
    </ligand>
</feature>
<dbReference type="InterPro" id="IPR006096">
    <property type="entry name" value="Glu/Leu/Phe/Val/Trp_DH_C"/>
</dbReference>
<evidence type="ECO:0000256" key="1">
    <source>
        <dbReference type="ARBA" id="ARBA00006382"/>
    </source>
</evidence>
<evidence type="ECO:0000313" key="10">
    <source>
        <dbReference type="Proteomes" id="UP000590740"/>
    </source>
</evidence>
<dbReference type="EMBL" id="JACHIG010000008">
    <property type="protein sequence ID" value="MBB5034033.1"/>
    <property type="molecule type" value="Genomic_DNA"/>
</dbReference>
<dbReference type="FunFam" id="3.40.50.10860:FF:000003">
    <property type="entry name" value="Glutamate dehydrogenase"/>
    <property type="match status" value="1"/>
</dbReference>
<name>A0A7W7YD80_9BACT</name>
<dbReference type="GO" id="GO:0000166">
    <property type="term" value="F:nucleotide binding"/>
    <property type="evidence" value="ECO:0007669"/>
    <property type="project" value="UniProtKB-KW"/>
</dbReference>
<evidence type="ECO:0000256" key="4">
    <source>
        <dbReference type="PIRSR" id="PIRSR000185-1"/>
    </source>
</evidence>
<dbReference type="PROSITE" id="PS00074">
    <property type="entry name" value="GLFV_DEHYDROGENASE"/>
    <property type="match status" value="1"/>
</dbReference>
<gene>
    <name evidence="9" type="ORF">HNQ65_003624</name>
</gene>
<feature type="binding site" evidence="5">
    <location>
        <position position="193"/>
    </location>
    <ligand>
        <name>NAD(+)</name>
        <dbReference type="ChEBI" id="CHEBI:57540"/>
    </ligand>
</feature>
<dbReference type="PIRSF" id="PIRSF000185">
    <property type="entry name" value="Glu_DH"/>
    <property type="match status" value="1"/>
</dbReference>
<reference evidence="9 10" key="1">
    <citation type="submission" date="2020-08" db="EMBL/GenBank/DDBJ databases">
        <title>Genomic Encyclopedia of Type Strains, Phase IV (KMG-IV): sequencing the most valuable type-strain genomes for metagenomic binning, comparative biology and taxonomic classification.</title>
        <authorList>
            <person name="Goeker M."/>
        </authorList>
    </citation>
    <scope>NUCLEOTIDE SEQUENCE [LARGE SCALE GENOMIC DNA]</scope>
    <source>
        <strain evidence="9 10">DSM 12252</strain>
    </source>
</reference>
<dbReference type="Gene3D" id="3.40.50.720">
    <property type="entry name" value="NAD(P)-binding Rossmann-like Domain"/>
    <property type="match status" value="1"/>
</dbReference>
<evidence type="ECO:0000256" key="3">
    <source>
        <dbReference type="PIRNR" id="PIRNR000185"/>
    </source>
</evidence>
<dbReference type="InterPro" id="IPR014362">
    <property type="entry name" value="Glu_DH"/>
</dbReference>
<keyword evidence="10" id="KW-1185">Reference proteome</keyword>
<evidence type="ECO:0000256" key="5">
    <source>
        <dbReference type="PIRSR" id="PIRSR000185-2"/>
    </source>
</evidence>
<dbReference type="SUPFAM" id="SSF51735">
    <property type="entry name" value="NAD(P)-binding Rossmann-fold domains"/>
    <property type="match status" value="1"/>
</dbReference>
<dbReference type="GO" id="GO:0004352">
    <property type="term" value="F:glutamate dehydrogenase (NAD+) activity"/>
    <property type="evidence" value="ECO:0007669"/>
    <property type="project" value="TreeGrafter"/>
</dbReference>